<dbReference type="EMBL" id="JAINZW010000006">
    <property type="protein sequence ID" value="MBZ4040435.1"/>
    <property type="molecule type" value="Genomic_DNA"/>
</dbReference>
<evidence type="ECO:0000313" key="2">
    <source>
        <dbReference type="EMBL" id="MBZ4040435.1"/>
    </source>
</evidence>
<evidence type="ECO:0000256" key="1">
    <source>
        <dbReference type="SAM" id="SignalP"/>
    </source>
</evidence>
<comment type="caution">
    <text evidence="2">The sequence shown here is derived from an EMBL/GenBank/DDBJ whole genome shotgun (WGS) entry which is preliminary data.</text>
</comment>
<name>A0ABS7T973_9GAMM</name>
<sequence>MFRTKAIAPLLLPLLAALSAPTYAGPYADDLSKCLVSSTTEADKAQLIKWMFSAISLNKDVAQFVEMPDEVRSEVNRDTAGIYMRLLTESCRSQTHEAYKYEGEAAVHSAFELLGQVASQGMFADPAVAAGLEGLTDHFDEEKLGAVLQGE</sequence>
<proteinExistence type="predicted"/>
<accession>A0ABS7T973</accession>
<dbReference type="RefSeq" id="WP_223676882.1">
    <property type="nucleotide sequence ID" value="NZ_JAINZW010000006.1"/>
</dbReference>
<organism evidence="2 3">
    <name type="scientific">Novilysobacter selenitireducens</name>
    <dbReference type="NCBI Taxonomy" id="2872639"/>
    <lineage>
        <taxon>Bacteria</taxon>
        <taxon>Pseudomonadati</taxon>
        <taxon>Pseudomonadota</taxon>
        <taxon>Gammaproteobacteria</taxon>
        <taxon>Lysobacterales</taxon>
        <taxon>Lysobacteraceae</taxon>
        <taxon>Novilysobacter</taxon>
    </lineage>
</organism>
<reference evidence="2 3" key="1">
    <citation type="submission" date="2021-09" db="EMBL/GenBank/DDBJ databases">
        <title>Lysobacter sp. 13A isolated from the river sediment.</title>
        <authorList>
            <person name="Liu H."/>
            <person name="Li S."/>
            <person name="Mao S."/>
        </authorList>
    </citation>
    <scope>NUCLEOTIDE SEQUENCE [LARGE SCALE GENOMIC DNA]</scope>
    <source>
        <strain evidence="2 3">13A</strain>
    </source>
</reference>
<protein>
    <submittedName>
        <fullName evidence="2">Uncharacterized protein</fullName>
    </submittedName>
</protein>
<dbReference type="Proteomes" id="UP001430954">
    <property type="component" value="Unassembled WGS sequence"/>
</dbReference>
<keyword evidence="1" id="KW-0732">Signal</keyword>
<evidence type="ECO:0000313" key="3">
    <source>
        <dbReference type="Proteomes" id="UP001430954"/>
    </source>
</evidence>
<feature type="signal peptide" evidence="1">
    <location>
        <begin position="1"/>
        <end position="24"/>
    </location>
</feature>
<gene>
    <name evidence="2" type="ORF">K6753_12925</name>
</gene>
<keyword evidence="3" id="KW-1185">Reference proteome</keyword>
<feature type="chain" id="PRO_5047058339" evidence="1">
    <location>
        <begin position="25"/>
        <end position="151"/>
    </location>
</feature>